<evidence type="ECO:0000313" key="1">
    <source>
        <dbReference type="EMBL" id="GAW91785.1"/>
    </source>
</evidence>
<dbReference type="AlphaFoldDB" id="A0A1Z5HR45"/>
<gene>
    <name evidence="1" type="ORF">KKC1_09450</name>
</gene>
<proteinExistence type="predicted"/>
<reference evidence="2" key="1">
    <citation type="journal article" date="2017" name="Appl. Environ. Microbiol.">
        <title>Genomic analysis of Calderihabitans maritimus KKC1, a thermophilic hydrogenogenic carboxydotrophic bacterium isolated from marine sediment.</title>
        <authorList>
            <person name="Omae K."/>
            <person name="Yoneda Y."/>
            <person name="Fukuyama Y."/>
            <person name="Yoshida T."/>
            <person name="Sako Y."/>
        </authorList>
    </citation>
    <scope>NUCLEOTIDE SEQUENCE [LARGE SCALE GENOMIC DNA]</scope>
    <source>
        <strain evidence="2">KKC1</strain>
    </source>
</reference>
<sequence length="40" mass="4681">MLEYSDNKGLEGYRTVFTGFVYFDVFSYTSVKVYINCQVP</sequence>
<dbReference type="Proteomes" id="UP000197032">
    <property type="component" value="Unassembled WGS sequence"/>
</dbReference>
<organism evidence="1 2">
    <name type="scientific">Calderihabitans maritimus</name>
    <dbReference type="NCBI Taxonomy" id="1246530"/>
    <lineage>
        <taxon>Bacteria</taxon>
        <taxon>Bacillati</taxon>
        <taxon>Bacillota</taxon>
        <taxon>Clostridia</taxon>
        <taxon>Neomoorellales</taxon>
        <taxon>Calderihabitantaceae</taxon>
        <taxon>Calderihabitans</taxon>
    </lineage>
</organism>
<keyword evidence="2" id="KW-1185">Reference proteome</keyword>
<comment type="caution">
    <text evidence="1">The sequence shown here is derived from an EMBL/GenBank/DDBJ whole genome shotgun (WGS) entry which is preliminary data.</text>
</comment>
<name>A0A1Z5HR45_9FIRM</name>
<dbReference type="EMBL" id="BDGJ01000033">
    <property type="protein sequence ID" value="GAW91785.1"/>
    <property type="molecule type" value="Genomic_DNA"/>
</dbReference>
<evidence type="ECO:0000313" key="2">
    <source>
        <dbReference type="Proteomes" id="UP000197032"/>
    </source>
</evidence>
<accession>A0A1Z5HR45</accession>
<protein>
    <submittedName>
        <fullName evidence="1">Uncharacterized protein</fullName>
    </submittedName>
</protein>